<name>A0AB34PG09_9PORP</name>
<dbReference type="InterPro" id="IPR000667">
    <property type="entry name" value="Peptidase_S13"/>
</dbReference>
<dbReference type="Gene3D" id="3.50.80.20">
    <property type="entry name" value="D-Ala-D-Ala carboxypeptidase C, peptidase S13"/>
    <property type="match status" value="1"/>
</dbReference>
<keyword evidence="2" id="KW-0378">Hydrolase</keyword>
<dbReference type="InterPro" id="IPR012338">
    <property type="entry name" value="Beta-lactam/transpept-like"/>
</dbReference>
<dbReference type="PRINTS" id="PR00922">
    <property type="entry name" value="DADACBPTASE3"/>
</dbReference>
<feature type="region of interest" description="Disordered" evidence="3">
    <location>
        <begin position="488"/>
        <end position="512"/>
    </location>
</feature>
<dbReference type="PANTHER" id="PTHR30023">
    <property type="entry name" value="D-ALANYL-D-ALANINE CARBOXYPEPTIDASE"/>
    <property type="match status" value="1"/>
</dbReference>
<evidence type="ECO:0000256" key="2">
    <source>
        <dbReference type="ARBA" id="ARBA00022801"/>
    </source>
</evidence>
<dbReference type="Gene3D" id="3.40.710.10">
    <property type="entry name" value="DD-peptidase/beta-lactamase superfamily"/>
    <property type="match status" value="1"/>
</dbReference>
<evidence type="ECO:0000313" key="5">
    <source>
        <dbReference type="EMBL" id="KGN94108.1"/>
    </source>
</evidence>
<dbReference type="GO" id="GO:0000270">
    <property type="term" value="P:peptidoglycan metabolic process"/>
    <property type="evidence" value="ECO:0007669"/>
    <property type="project" value="TreeGrafter"/>
</dbReference>
<dbReference type="NCBIfam" id="TIGR00666">
    <property type="entry name" value="PBP4"/>
    <property type="match status" value="1"/>
</dbReference>
<dbReference type="EMBL" id="JQJC01000020">
    <property type="protein sequence ID" value="KGN94108.1"/>
    <property type="molecule type" value="Genomic_DNA"/>
</dbReference>
<dbReference type="GO" id="GO:0004185">
    <property type="term" value="F:serine-type carboxypeptidase activity"/>
    <property type="evidence" value="ECO:0007669"/>
    <property type="project" value="InterPro"/>
</dbReference>
<gene>
    <name evidence="5" type="ORF">HQ38_06070</name>
</gene>
<dbReference type="RefSeq" id="WP_161785795.1">
    <property type="nucleotide sequence ID" value="NZ_JQJB01000006.1"/>
</dbReference>
<organism evidence="5 6">
    <name type="scientific">Porphyromonas crevioricanis</name>
    <dbReference type="NCBI Taxonomy" id="393921"/>
    <lineage>
        <taxon>Bacteria</taxon>
        <taxon>Pseudomonadati</taxon>
        <taxon>Bacteroidota</taxon>
        <taxon>Bacteroidia</taxon>
        <taxon>Bacteroidales</taxon>
        <taxon>Porphyromonadaceae</taxon>
        <taxon>Porphyromonas</taxon>
    </lineage>
</organism>
<dbReference type="GO" id="GO:0006508">
    <property type="term" value="P:proteolysis"/>
    <property type="evidence" value="ECO:0007669"/>
    <property type="project" value="InterPro"/>
</dbReference>
<protein>
    <recommendedName>
        <fullName evidence="7">Serine-type D-Ala-D-Ala carboxypeptidase</fullName>
    </recommendedName>
</protein>
<dbReference type="SUPFAM" id="SSF56601">
    <property type="entry name" value="beta-lactamase/transpeptidase-like"/>
    <property type="match status" value="1"/>
</dbReference>
<keyword evidence="4" id="KW-1133">Transmembrane helix</keyword>
<evidence type="ECO:0000256" key="1">
    <source>
        <dbReference type="ARBA" id="ARBA00006096"/>
    </source>
</evidence>
<dbReference type="Proteomes" id="UP000030136">
    <property type="component" value="Unassembled WGS sequence"/>
</dbReference>
<keyword evidence="4" id="KW-0472">Membrane</keyword>
<comment type="similarity">
    <text evidence="1">Belongs to the peptidase S13 family.</text>
</comment>
<evidence type="ECO:0000256" key="4">
    <source>
        <dbReference type="SAM" id="Phobius"/>
    </source>
</evidence>
<feature type="transmembrane region" description="Helical" evidence="4">
    <location>
        <begin position="12"/>
        <end position="30"/>
    </location>
</feature>
<comment type="caution">
    <text evidence="5">The sequence shown here is derived from an EMBL/GenBank/DDBJ whole genome shotgun (WGS) entry which is preliminary data.</text>
</comment>
<dbReference type="AlphaFoldDB" id="A0AB34PG09"/>
<reference evidence="5 6" key="1">
    <citation type="submission" date="2014-08" db="EMBL/GenBank/DDBJ databases">
        <title>Porphyromonas crevioricanis strain:COT-253_OH1447 Genome sequencing.</title>
        <authorList>
            <person name="Wallis C."/>
            <person name="Deusch O."/>
            <person name="O'Flynn C."/>
            <person name="Davis I."/>
            <person name="Jospin G."/>
            <person name="Darling A.E."/>
            <person name="Coil D.A."/>
            <person name="Alexiev A."/>
            <person name="Horsfall A."/>
            <person name="Kirkwood N."/>
            <person name="Harris S."/>
            <person name="Eisen J.A."/>
        </authorList>
    </citation>
    <scope>NUCLEOTIDE SEQUENCE [LARGE SCALE GENOMIC DNA]</scope>
    <source>
        <strain evidence="6">COT-253 OH1447</strain>
    </source>
</reference>
<sequence length="512" mass="58094">MIIRTKFSPLTIRIGVLFVGILQLMLLWSYPLRLKSQNSQKAISILQAEERKQHCRIAMLVTELSSGKRIVDYRRNCRMIPASLTKLITTASALRIHGPEACFRTEIGYTGSIHNKELYGDLVVLGSGDPSIDSHYIAEDSIRFKTFVCETVSRAGITRIRGKIIVDASVFRPADSSSSWLYEDLGEYYGASLYGFNIHDNRIDIYLRNEGNKILLHHMQPSEVEIELINELKPGEKNSWHINGAPGEKKRRLRGTLLTKGRREMRCMMDIPDPAGYIATAIRKQLQKEGVKIEGPSEARYDYLPEWHGSVKSLSFYHSRSLEQLVRETNRRSINLWAEAFMNCLDENIPKSFDGGYNRLLQYWETVDQFDPKQISLFDGSGLSPKNRITPNLLEVVLLEMGNRKKADNAVFYNSLPLAGQEGSVQHFTTPQSMKARLKSGSMFGVQGYAGYAQIGGKDVTIVLLANDFVNVQSMRKTMLEALQTLSGETEQHKKSDSYHKRKSRSTKRKKS</sequence>
<accession>A0AB34PG09</accession>
<keyword evidence="4" id="KW-0812">Transmembrane</keyword>
<evidence type="ECO:0000313" key="6">
    <source>
        <dbReference type="Proteomes" id="UP000030136"/>
    </source>
</evidence>
<feature type="compositionally biased region" description="Basic residues" evidence="3">
    <location>
        <begin position="500"/>
        <end position="512"/>
    </location>
</feature>
<evidence type="ECO:0000256" key="3">
    <source>
        <dbReference type="SAM" id="MobiDB-lite"/>
    </source>
</evidence>
<evidence type="ECO:0008006" key="7">
    <source>
        <dbReference type="Google" id="ProtNLM"/>
    </source>
</evidence>
<dbReference type="PANTHER" id="PTHR30023:SF0">
    <property type="entry name" value="PENICILLIN-SENSITIVE CARBOXYPEPTIDASE A"/>
    <property type="match status" value="1"/>
</dbReference>
<dbReference type="Pfam" id="PF02113">
    <property type="entry name" value="Peptidase_S13"/>
    <property type="match status" value="1"/>
</dbReference>
<feature type="compositionally biased region" description="Basic and acidic residues" evidence="3">
    <location>
        <begin position="490"/>
        <end position="499"/>
    </location>
</feature>
<proteinExistence type="inferred from homology"/>